<dbReference type="InterPro" id="IPR006533">
    <property type="entry name" value="T6SS_Vgr_RhsGE"/>
</dbReference>
<dbReference type="SUPFAM" id="SSF69279">
    <property type="entry name" value="Phage tail proteins"/>
    <property type="match status" value="1"/>
</dbReference>
<organism evidence="3 5">
    <name type="scientific">Capnocytophaga sputigena</name>
    <dbReference type="NCBI Taxonomy" id="1019"/>
    <lineage>
        <taxon>Bacteria</taxon>
        <taxon>Pseudomonadati</taxon>
        <taxon>Bacteroidota</taxon>
        <taxon>Flavobacteriia</taxon>
        <taxon>Flavobacteriales</taxon>
        <taxon>Flavobacteriaceae</taxon>
        <taxon>Capnocytophaga</taxon>
    </lineage>
</organism>
<evidence type="ECO:0000313" key="5">
    <source>
        <dbReference type="Proteomes" id="UP000249902"/>
    </source>
</evidence>
<dbReference type="AlphaFoldDB" id="A0AAX2IE80"/>
<evidence type="ECO:0000313" key="4">
    <source>
        <dbReference type="Proteomes" id="UP000217301"/>
    </source>
</evidence>
<dbReference type="Gene3D" id="2.30.110.50">
    <property type="match status" value="1"/>
</dbReference>
<dbReference type="EMBL" id="UAVP01000011">
    <property type="protein sequence ID" value="SQA76533.1"/>
    <property type="molecule type" value="Genomic_DNA"/>
</dbReference>
<dbReference type="Proteomes" id="UP000217301">
    <property type="component" value="Chromosome"/>
</dbReference>
<dbReference type="InterPro" id="IPR006531">
    <property type="entry name" value="Gp5/Vgr_OB"/>
</dbReference>
<evidence type="ECO:0000313" key="2">
    <source>
        <dbReference type="EMBL" id="ATA83135.1"/>
    </source>
</evidence>
<evidence type="ECO:0000259" key="1">
    <source>
        <dbReference type="Pfam" id="PF04717"/>
    </source>
</evidence>
<keyword evidence="4" id="KW-1185">Reference proteome</keyword>
<dbReference type="Gene3D" id="2.40.50.230">
    <property type="entry name" value="Gp5 N-terminal domain"/>
    <property type="match status" value="1"/>
</dbReference>
<dbReference type="InterPro" id="IPR037026">
    <property type="entry name" value="Vgr_OB-fold_dom_sf"/>
</dbReference>
<dbReference type="SUPFAM" id="SSF69255">
    <property type="entry name" value="gp5 N-terminal domain-like"/>
    <property type="match status" value="1"/>
</dbReference>
<dbReference type="Gene3D" id="4.10.220.110">
    <property type="match status" value="1"/>
</dbReference>
<gene>
    <name evidence="2" type="ORF">CGC55_00850</name>
    <name evidence="3" type="ORF">NCTC11653_02458</name>
</gene>
<dbReference type="Gene3D" id="3.55.50.10">
    <property type="entry name" value="Baseplate protein-like domains"/>
    <property type="match status" value="1"/>
</dbReference>
<dbReference type="Proteomes" id="UP000249902">
    <property type="component" value="Unassembled WGS sequence"/>
</dbReference>
<dbReference type="Pfam" id="PF04717">
    <property type="entry name" value="Phage_base_V"/>
    <property type="match status" value="1"/>
</dbReference>
<dbReference type="KEGG" id="cspu:CGC55_00850"/>
<dbReference type="NCBIfam" id="TIGR01646">
    <property type="entry name" value="vgr_GE"/>
    <property type="match status" value="1"/>
</dbReference>
<dbReference type="Pfam" id="PF05954">
    <property type="entry name" value="Phage_GPD"/>
    <property type="match status" value="1"/>
</dbReference>
<dbReference type="SUPFAM" id="SSF55486">
    <property type="entry name" value="Metalloproteases ('zincins'), catalytic domain"/>
    <property type="match status" value="1"/>
</dbReference>
<feature type="domain" description="Gp5/Type VI secretion system Vgr protein OB-fold" evidence="1">
    <location>
        <begin position="400"/>
        <end position="474"/>
    </location>
</feature>
<proteinExistence type="predicted"/>
<dbReference type="EMBL" id="CP022385">
    <property type="protein sequence ID" value="ATA83135.1"/>
    <property type="molecule type" value="Genomic_DNA"/>
</dbReference>
<reference evidence="3 5" key="3">
    <citation type="submission" date="2018-06" db="EMBL/GenBank/DDBJ databases">
        <authorList>
            <consortium name="Pathogen Informatics"/>
            <person name="Doyle S."/>
        </authorList>
    </citation>
    <scope>NUCLEOTIDE SEQUENCE [LARGE SCALE GENOMIC DNA]</scope>
    <source>
        <strain evidence="3 5">NCTC11653</strain>
    </source>
</reference>
<evidence type="ECO:0000313" key="3">
    <source>
        <dbReference type="EMBL" id="SQA76533.1"/>
    </source>
</evidence>
<reference evidence="2" key="1">
    <citation type="journal article" date="2017" name="Genome Announc.">
        <title>Twelve Complete Reference Genomes of Clinical Isolates in the Capnocytophaga Genus.</title>
        <authorList>
            <person name="Villarma A."/>
            <person name="Gulvik C.A."/>
            <person name="Rowe L.A."/>
            <person name="Sheth M."/>
            <person name="Juieng P."/>
            <person name="Nicholson A.C."/>
            <person name="Loparev V.N."/>
            <person name="McQuiston J.R."/>
        </authorList>
    </citation>
    <scope>NUCLEOTIDE SEQUENCE</scope>
    <source>
        <strain evidence="2">KC1668</strain>
    </source>
</reference>
<sequence length="1124" mass="128731">MENNTHNTSSVPGRVNDPQTLARFASIKSYDDYVKDKNNPVVMVTLTLGDQPFLNKNHFETFLTQHTNAHDEFTIVVSDTAIDDFYGQVMKNSKNLLGEKITIHFHQKGNIVQSFKGIIANICNKKNEGGGYGNLYISGFAPSILLDSGKECQSYENKTLKEIVAQATEEYKEVTINTDGLLNTNYQIPYVVQYKESDYQFIQRLARRYGEFFYYNGTQLMFNNETQKTVTLLEGGDLINVEFELMIKPQNFSYISYDVETGNTEQKTTQEVHLQDKINPFQYAAIKASEKVFTKKPTIPYNAISEQFRGDYLKDVVRREKESREQLMQVRGKSRNPHLRIGGFIKLKDINDKPMESYRIIDIKHHQSGYDYENEFIAIPDVYIAYYYDEQALPRAEQQVARVTDNNDPKGLGRVRVQFIWQEKHQTKTPWIRVVQPHAGGGKGFYFIPEIGEEVWVDFEDQNAERPFVVGSNYNGKEYSPFHNTNNDIKGIQTRSGHKLVFTEDESILLSDKNGNTLRFDTQGKNIEISAPENISLCAGKDLNLSAGNNLVMDVANTAFFNVLQQMLVTTPFMKQLIADYFHTQAGKALINSDQEIKIEARETNVAGTEKLFIHSDELATVNSKGLLEVKGEQGTKHSNKAESLAQDPVVIEGKALVMFRPNSDWEDDSASSDNPTYGFDWYRENDTNLIGDTAQIDTLMGFYHNNDTNTPFQPESSTAVIEKFKSEYRNVTIDRDGTPYRYFVPKLILYKNENEQVRSVAVLDIIYDVYEEPNNLFIEYESQFFNISEQGVTVGPPPPQPPLPEVAYTPPEGYNIFKISSKSVGNHKSITVEIECLKPFGDLNGKQIKAYALTEGTNGQPAQKKIVGVLDVMPNSKANRKVVKLLMVNVITDVDYNGVAEKGYEVAKLLEQKKYLRKYLRNSLIDPIFKKVDLDLSGITLRDQFNRAYTRNNNLLYNTPTGHQHLSTYLKENLKKKLKAILNERLRGKTVNLEAEYNKRYKDYLPIFFFSQRYFDDSLTTTAYYTPNKAVVTTSRIKPFVITHEVYHSLGLPHSFENRNHIPQTLQGGNREIQSNGEYSFGYQMTTNIMDYSDHRNNLFYWQIKIVRSKAAPEPNNYRPEQL</sequence>
<reference evidence="4" key="2">
    <citation type="submission" date="2017-06" db="EMBL/GenBank/DDBJ databases">
        <title>Capnocytophaga spp. assemblies.</title>
        <authorList>
            <person name="Gulvik C.A."/>
        </authorList>
    </citation>
    <scope>NUCLEOTIDE SEQUENCE [LARGE SCALE GENOMIC DNA]</scope>
    <source>
        <strain evidence="4">KC1668</strain>
    </source>
</reference>
<accession>A0AAX2IE80</accession>
<dbReference type="RefSeq" id="WP_002678270.1">
    <property type="nucleotide sequence ID" value="NZ_CP022385.1"/>
</dbReference>
<protein>
    <submittedName>
        <fullName evidence="2">Rhs element Vgr protein</fullName>
    </submittedName>
    <submittedName>
        <fullName evidence="3">Uncharacterized protein conserved in bacteria</fullName>
    </submittedName>
</protein>
<name>A0AAX2IE80_CAPSP</name>